<feature type="non-terminal residue" evidence="3">
    <location>
        <position position="1"/>
    </location>
</feature>
<accession>A0A409X5A5</accession>
<evidence type="ECO:0000256" key="1">
    <source>
        <dbReference type="ARBA" id="ARBA00010406"/>
    </source>
</evidence>
<dbReference type="AlphaFoldDB" id="A0A409X5A5"/>
<dbReference type="PANTHER" id="PTHR11573:SF6">
    <property type="entry name" value="RIBONUCLEOSIDE-DIPHOSPHATE REDUCTASE LARGE SUBUNIT"/>
    <property type="match status" value="1"/>
</dbReference>
<name>A0A409X5A5_9AGAR</name>
<evidence type="ECO:0000313" key="4">
    <source>
        <dbReference type="Proteomes" id="UP000284706"/>
    </source>
</evidence>
<sequence length="429" mass="47649">RADLEDYDGLIWAVETLHITAKRAAEHCVRGAGKLTLVIEPWHAEIRVFIDAIKQTIQREGPLAFSLSVPDLLIKRAESGEDWSLFRPEDVPGLATSHGQEFEDLYLAYEAQSLATAKYPAKQFWTTISVCIWETNYPAVTYKDVVNSRSNFAHLPSTTITGDFASISLYTIPDETACCNIASISLVHFINIATSRFDFDSLHGVAEILTTDLNRMIFANKHPTLSASEGAIRHRAIAIGVIGLADVFTTLRLPFDSIDAIVLGSDIMQTIYHAALETSCKLVDTYGPYFTFTNSPASSGKLDFDHWSHPINKNRFDWTGLAERIKQRGLCNSQVTALPDFNFHTKITSVSQGVQPRESPFPTPFSHVPSTLIILNHFAGVDNLNLIRKLSATHDYLVMLPSLVEDLERLGIWNDGVVDDILEAEGTVQ</sequence>
<feature type="domain" description="Ribonucleotide reductase large subunit C-terminal" evidence="2">
    <location>
        <begin position="9"/>
        <end position="364"/>
    </location>
</feature>
<dbReference type="GO" id="GO:0005524">
    <property type="term" value="F:ATP binding"/>
    <property type="evidence" value="ECO:0007669"/>
    <property type="project" value="TreeGrafter"/>
</dbReference>
<evidence type="ECO:0000259" key="2">
    <source>
        <dbReference type="Pfam" id="PF02867"/>
    </source>
</evidence>
<dbReference type="GO" id="GO:0005971">
    <property type="term" value="C:ribonucleoside-diphosphate reductase complex"/>
    <property type="evidence" value="ECO:0007669"/>
    <property type="project" value="TreeGrafter"/>
</dbReference>
<dbReference type="EMBL" id="NHYE01004187">
    <property type="protein sequence ID" value="PPQ85907.1"/>
    <property type="molecule type" value="Genomic_DNA"/>
</dbReference>
<reference evidence="3 4" key="1">
    <citation type="journal article" date="2018" name="Evol. Lett.">
        <title>Horizontal gene cluster transfer increased hallucinogenic mushroom diversity.</title>
        <authorList>
            <person name="Reynolds H.T."/>
            <person name="Vijayakumar V."/>
            <person name="Gluck-Thaler E."/>
            <person name="Korotkin H.B."/>
            <person name="Matheny P.B."/>
            <person name="Slot J.C."/>
        </authorList>
    </citation>
    <scope>NUCLEOTIDE SEQUENCE [LARGE SCALE GENOMIC DNA]</scope>
    <source>
        <strain evidence="3 4">SRW20</strain>
    </source>
</reference>
<dbReference type="SUPFAM" id="SSF51998">
    <property type="entry name" value="PFL-like glycyl radical enzymes"/>
    <property type="match status" value="1"/>
</dbReference>
<dbReference type="Pfam" id="PF02867">
    <property type="entry name" value="Ribonuc_red_lgC"/>
    <property type="match status" value="1"/>
</dbReference>
<dbReference type="GO" id="GO:0009263">
    <property type="term" value="P:deoxyribonucleotide biosynthetic process"/>
    <property type="evidence" value="ECO:0007669"/>
    <property type="project" value="TreeGrafter"/>
</dbReference>
<dbReference type="GO" id="GO:0004748">
    <property type="term" value="F:ribonucleoside-diphosphate reductase activity, thioredoxin disulfide as acceptor"/>
    <property type="evidence" value="ECO:0007669"/>
    <property type="project" value="TreeGrafter"/>
</dbReference>
<dbReference type="Proteomes" id="UP000284706">
    <property type="component" value="Unassembled WGS sequence"/>
</dbReference>
<dbReference type="PRINTS" id="PR01183">
    <property type="entry name" value="RIBORDTASEM1"/>
</dbReference>
<comment type="similarity">
    <text evidence="1">Belongs to the ribonucleoside diphosphate reductase large chain family.</text>
</comment>
<dbReference type="InterPro" id="IPR000788">
    <property type="entry name" value="RNR_lg_C"/>
</dbReference>
<dbReference type="InterPro" id="IPR039718">
    <property type="entry name" value="Rrm1"/>
</dbReference>
<proteinExistence type="inferred from homology"/>
<evidence type="ECO:0000313" key="3">
    <source>
        <dbReference type="EMBL" id="PPQ85907.1"/>
    </source>
</evidence>
<dbReference type="InParanoid" id="A0A409X5A5"/>
<protein>
    <recommendedName>
        <fullName evidence="2">Ribonucleotide reductase large subunit C-terminal domain-containing protein</fullName>
    </recommendedName>
</protein>
<dbReference type="OrthoDB" id="3000483at2759"/>
<gene>
    <name evidence="3" type="ORF">CVT26_000347</name>
</gene>
<dbReference type="PANTHER" id="PTHR11573">
    <property type="entry name" value="RIBONUCLEOSIDE-DIPHOSPHATE REDUCTASE LARGE CHAIN"/>
    <property type="match status" value="1"/>
</dbReference>
<comment type="caution">
    <text evidence="3">The sequence shown here is derived from an EMBL/GenBank/DDBJ whole genome shotgun (WGS) entry which is preliminary data.</text>
</comment>
<dbReference type="Gene3D" id="3.20.70.20">
    <property type="match status" value="1"/>
</dbReference>
<organism evidence="3 4">
    <name type="scientific">Gymnopilus dilepis</name>
    <dbReference type="NCBI Taxonomy" id="231916"/>
    <lineage>
        <taxon>Eukaryota</taxon>
        <taxon>Fungi</taxon>
        <taxon>Dikarya</taxon>
        <taxon>Basidiomycota</taxon>
        <taxon>Agaricomycotina</taxon>
        <taxon>Agaricomycetes</taxon>
        <taxon>Agaricomycetidae</taxon>
        <taxon>Agaricales</taxon>
        <taxon>Agaricineae</taxon>
        <taxon>Hymenogastraceae</taxon>
        <taxon>Gymnopilus</taxon>
    </lineage>
</organism>
<dbReference type="STRING" id="231916.A0A409X5A5"/>
<keyword evidence="4" id="KW-1185">Reference proteome</keyword>